<keyword evidence="1" id="KW-0723">Serine/threonine-protein kinase</keyword>
<dbReference type="KEGG" id="scy:SCATT_14420"/>
<accession>G8WZ64</accession>
<keyword evidence="1" id="KW-0808">Transferase</keyword>
<protein>
    <submittedName>
        <fullName evidence="3">Regulatory protein</fullName>
    </submittedName>
</protein>
<dbReference type="eggNOG" id="COG3920">
    <property type="taxonomic scope" value="Bacteria"/>
</dbReference>
<organism evidence="3 4">
    <name type="scientific">Streptantibioticus cattleyicolor (strain ATCC 35852 / DSM 46488 / JCM 4925 / NBRC 14057 / NRRL 8057)</name>
    <name type="common">Streptomyces cattleya</name>
    <dbReference type="NCBI Taxonomy" id="1003195"/>
    <lineage>
        <taxon>Bacteria</taxon>
        <taxon>Bacillati</taxon>
        <taxon>Actinomycetota</taxon>
        <taxon>Actinomycetes</taxon>
        <taxon>Kitasatosporales</taxon>
        <taxon>Streptomycetaceae</taxon>
        <taxon>Streptantibioticus</taxon>
    </lineage>
</organism>
<dbReference type="PANTHER" id="PTHR35526">
    <property type="entry name" value="ANTI-SIGMA-F FACTOR RSBW-RELATED"/>
    <property type="match status" value="1"/>
</dbReference>
<name>G8WZ64_STREN</name>
<dbReference type="SUPFAM" id="SSF55874">
    <property type="entry name" value="ATPase domain of HSP90 chaperone/DNA topoisomerase II/histidine kinase"/>
    <property type="match status" value="1"/>
</dbReference>
<dbReference type="InterPro" id="IPR050267">
    <property type="entry name" value="Anti-sigma-factor_SerPK"/>
</dbReference>
<dbReference type="EMBL" id="CP003219">
    <property type="protein sequence ID" value="AEW93813.1"/>
    <property type="molecule type" value="Genomic_DNA"/>
</dbReference>
<keyword evidence="1" id="KW-0418">Kinase</keyword>
<feature type="domain" description="Histidine kinase/HSP90-like ATPase" evidence="2">
    <location>
        <begin position="4"/>
        <end position="113"/>
    </location>
</feature>
<dbReference type="InterPro" id="IPR003594">
    <property type="entry name" value="HATPase_dom"/>
</dbReference>
<proteinExistence type="predicted"/>
<dbReference type="AlphaFoldDB" id="G8WZ64"/>
<keyword evidence="4" id="KW-1185">Reference proteome</keyword>
<evidence type="ECO:0000313" key="4">
    <source>
        <dbReference type="Proteomes" id="UP000007842"/>
    </source>
</evidence>
<reference evidence="4" key="1">
    <citation type="submission" date="2011-12" db="EMBL/GenBank/DDBJ databases">
        <title>Complete genome sequence of Streptomyces cattleya strain DSM 46488.</title>
        <authorList>
            <person name="Ou H.-Y."/>
            <person name="Li P."/>
            <person name="Zhao C."/>
            <person name="O'Hagan D."/>
            <person name="Deng Z."/>
        </authorList>
    </citation>
    <scope>NUCLEOTIDE SEQUENCE [LARGE SCALE GENOMIC DNA]</scope>
    <source>
        <strain evidence="4">ATCC 35852 / DSM 46488 / JCM 4925 / NBRC 14057 / NRRL 8057</strain>
    </source>
</reference>
<gene>
    <name evidence="3" type="ordered locus">SCATT_14420</name>
</gene>
<dbReference type="CDD" id="cd16936">
    <property type="entry name" value="HATPase_RsbW-like"/>
    <property type="match status" value="1"/>
</dbReference>
<evidence type="ECO:0000259" key="2">
    <source>
        <dbReference type="Pfam" id="PF13581"/>
    </source>
</evidence>
<evidence type="ECO:0000256" key="1">
    <source>
        <dbReference type="ARBA" id="ARBA00022527"/>
    </source>
</evidence>
<dbReference type="STRING" id="1003195.SCATT_14420"/>
<dbReference type="PANTHER" id="PTHR35526:SF3">
    <property type="entry name" value="ANTI-SIGMA-F FACTOR RSBW"/>
    <property type="match status" value="1"/>
</dbReference>
<evidence type="ECO:0000313" key="3">
    <source>
        <dbReference type="EMBL" id="AEW93813.1"/>
    </source>
</evidence>
<dbReference type="PATRIC" id="fig|1003195.29.peg.1448"/>
<dbReference type="HOGENOM" id="CLU_090336_4_6_11"/>
<dbReference type="Pfam" id="PF13581">
    <property type="entry name" value="HATPase_c_2"/>
    <property type="match status" value="1"/>
</dbReference>
<dbReference type="Proteomes" id="UP000007842">
    <property type="component" value="Chromosome"/>
</dbReference>
<dbReference type="OrthoDB" id="4251531at2"/>
<dbReference type="InterPro" id="IPR036890">
    <property type="entry name" value="HATPase_C_sf"/>
</dbReference>
<sequence length="119" mass="13370">MWFTPLPHSAGRARREARDALRGWGCRREDAEAVVLVVSELATNAIRHARARGRLFEVRLHYLGDVSDPSTAHPRETYPDDDAESGRGLLLVAANAEKWGWRPCPTGKTVWARVRLPIC</sequence>
<dbReference type="GO" id="GO:0004674">
    <property type="term" value="F:protein serine/threonine kinase activity"/>
    <property type="evidence" value="ECO:0007669"/>
    <property type="project" value="UniProtKB-KW"/>
</dbReference>
<dbReference type="Gene3D" id="3.30.565.10">
    <property type="entry name" value="Histidine kinase-like ATPase, C-terminal domain"/>
    <property type="match status" value="1"/>
</dbReference>